<feature type="chain" id="PRO_5046857111" evidence="1">
    <location>
        <begin position="19"/>
        <end position="660"/>
    </location>
</feature>
<feature type="domain" description="Transglutaminase-like" evidence="2">
    <location>
        <begin position="301"/>
        <end position="386"/>
    </location>
</feature>
<evidence type="ECO:0000259" key="3">
    <source>
        <dbReference type="Pfam" id="PF12969"/>
    </source>
</evidence>
<keyword evidence="1" id="KW-0732">Signal</keyword>
<proteinExistence type="predicted"/>
<reference evidence="4 5" key="1">
    <citation type="submission" date="2021-01" db="EMBL/GenBank/DDBJ databases">
        <title>C459-1 draft genome sequence.</title>
        <authorList>
            <person name="Zhang X.-F."/>
        </authorList>
    </citation>
    <scope>NUCLEOTIDE SEQUENCE [LARGE SCALE GENOMIC DNA]</scope>
    <source>
        <strain evidence="5">C459-1</strain>
    </source>
</reference>
<protein>
    <submittedName>
        <fullName evidence="4">DUF3857 domain-containing protein</fullName>
    </submittedName>
</protein>
<accession>A0ABS1R8T2</accession>
<dbReference type="Pfam" id="PF12969">
    <property type="entry name" value="DUF3857"/>
    <property type="match status" value="1"/>
</dbReference>
<feature type="signal peptide" evidence="1">
    <location>
        <begin position="1"/>
        <end position="18"/>
    </location>
</feature>
<name>A0ABS1R8T2_9SPHI</name>
<comment type="caution">
    <text evidence="4">The sequence shown here is derived from an EMBL/GenBank/DDBJ whole genome shotgun (WGS) entry which is preliminary data.</text>
</comment>
<dbReference type="Pfam" id="PF01841">
    <property type="entry name" value="Transglut_core"/>
    <property type="match status" value="1"/>
</dbReference>
<feature type="domain" description="DUF3857" evidence="3">
    <location>
        <begin position="69"/>
        <end position="206"/>
    </location>
</feature>
<evidence type="ECO:0000259" key="2">
    <source>
        <dbReference type="Pfam" id="PF01841"/>
    </source>
</evidence>
<dbReference type="InterPro" id="IPR002931">
    <property type="entry name" value="Transglutaminase-like"/>
</dbReference>
<dbReference type="RefSeq" id="WP_202104855.1">
    <property type="nucleotide sequence ID" value="NZ_JAERTY010000013.1"/>
</dbReference>
<evidence type="ECO:0000313" key="4">
    <source>
        <dbReference type="EMBL" id="MBL1411122.1"/>
    </source>
</evidence>
<dbReference type="Gene3D" id="2.60.40.3140">
    <property type="match status" value="1"/>
</dbReference>
<dbReference type="EMBL" id="JAERTY010000013">
    <property type="protein sequence ID" value="MBL1411122.1"/>
    <property type="molecule type" value="Genomic_DNA"/>
</dbReference>
<dbReference type="InterPro" id="IPR024618">
    <property type="entry name" value="DUF3857"/>
</dbReference>
<dbReference type="Proteomes" id="UP000625283">
    <property type="component" value="Unassembled WGS sequence"/>
</dbReference>
<dbReference type="Gene3D" id="3.10.620.30">
    <property type="match status" value="1"/>
</dbReference>
<dbReference type="Gene3D" id="2.60.120.1130">
    <property type="match status" value="1"/>
</dbReference>
<evidence type="ECO:0000313" key="5">
    <source>
        <dbReference type="Proteomes" id="UP000625283"/>
    </source>
</evidence>
<gene>
    <name evidence="4" type="ORF">JKG61_20355</name>
</gene>
<evidence type="ECO:0000256" key="1">
    <source>
        <dbReference type="SAM" id="SignalP"/>
    </source>
</evidence>
<organism evidence="4 5">
    <name type="scientific">Sphingobacterium faecale</name>
    <dbReference type="NCBI Taxonomy" id="2803775"/>
    <lineage>
        <taxon>Bacteria</taxon>
        <taxon>Pseudomonadati</taxon>
        <taxon>Bacteroidota</taxon>
        <taxon>Sphingobacteriia</taxon>
        <taxon>Sphingobacteriales</taxon>
        <taxon>Sphingobacteriaceae</taxon>
        <taxon>Sphingobacterium</taxon>
    </lineage>
</organism>
<sequence length="660" mass="75323">MRYILLAVIVILSSDLMAQSEELPTVLTSDFAKKIYEIDTNAHAIVLFEHGKTRIDKSESDRSLMVFHHYKTRLRILTKEGYEHANFTIPLYKYGSNFEYISDIKATTYNLIDGKIESTPLKNKDLFLENRSEFVKLNKFTLPDIQIGSIIELEYTLISPDIFNFRSWQFQTAIPKLKSNYRVQIPATYKYNITLKGPLKLSDTKSKVQRECLILNGQKIDCSDITYFMDNIPAFKTEAYMLAPKNYISAINFELEEMAMSRGGIKTFTKKWSDVDRELMTDKNFGGQLKKTNLFEGIFAETVNASSSPYDKAKEIFKWIQQNIKWNNTYGKYTQHGIEDALKAKNGNIADINLTLVTALNTMGIESYPILVSTRENGIPNSLHPVISDFNYVIAGVKIEDKTYLADASDPLLPFGELPLRCINDKGRIIFSKKSSEWIPLVNNQISSTDYSFDGLLDLSGTLKGRLVITYSGMDAVGKRRNILEYGSVAEYEEAIDEKLTNIAIKEINIGNLHDNEKELIENLDVEIKTADHIIGNSFNFNPIFINRISKNPFNLDERNYHVDIGSKRDESHTITIRLPNGSSIKASPKNTNLVLPDKSARYSYKSELRDGTLYVTQSLSLKKAIYDSNEYFQLKELFSRIIQHLKIDHSFNHVPDATL</sequence>
<keyword evidence="5" id="KW-1185">Reference proteome</keyword>